<sequence length="85" mass="9861">MSQAAETLREIVARDRQMPPQIEEEVAPPAPAPVVPELAVPLIPDEYRMRELHSRLCCNSLIGRYHQVREMLDLLEQQADWEKKK</sequence>
<accession>A0AAV5MS89</accession>
<dbReference type="AlphaFoldDB" id="A0AAV5MS89"/>
<dbReference type="EMBL" id="BPVZ01000887">
    <property type="protein sequence ID" value="GKV52830.1"/>
    <property type="molecule type" value="Genomic_DNA"/>
</dbReference>
<comment type="caution">
    <text evidence="1">The sequence shown here is derived from an EMBL/GenBank/DDBJ whole genome shotgun (WGS) entry which is preliminary data.</text>
</comment>
<reference evidence="1 2" key="1">
    <citation type="journal article" date="2021" name="Commun. Biol.">
        <title>The genome of Shorea leprosula (Dipterocarpaceae) highlights the ecological relevance of drought in aseasonal tropical rainforests.</title>
        <authorList>
            <person name="Ng K.K.S."/>
            <person name="Kobayashi M.J."/>
            <person name="Fawcett J.A."/>
            <person name="Hatakeyama M."/>
            <person name="Paape T."/>
            <person name="Ng C.H."/>
            <person name="Ang C.C."/>
            <person name="Tnah L.H."/>
            <person name="Lee C.T."/>
            <person name="Nishiyama T."/>
            <person name="Sese J."/>
            <person name="O'Brien M.J."/>
            <person name="Copetti D."/>
            <person name="Mohd Noor M.I."/>
            <person name="Ong R.C."/>
            <person name="Putra M."/>
            <person name="Sireger I.Z."/>
            <person name="Indrioko S."/>
            <person name="Kosugi Y."/>
            <person name="Izuno A."/>
            <person name="Isagi Y."/>
            <person name="Lee S.L."/>
            <person name="Shimizu K.K."/>
        </authorList>
    </citation>
    <scope>NUCLEOTIDE SEQUENCE [LARGE SCALE GENOMIC DNA]</scope>
    <source>
        <strain evidence="1">214</strain>
    </source>
</reference>
<evidence type="ECO:0000313" key="2">
    <source>
        <dbReference type="Proteomes" id="UP001054252"/>
    </source>
</evidence>
<dbReference type="Proteomes" id="UP001054252">
    <property type="component" value="Unassembled WGS sequence"/>
</dbReference>
<evidence type="ECO:0000313" key="1">
    <source>
        <dbReference type="EMBL" id="GKV52830.1"/>
    </source>
</evidence>
<proteinExistence type="predicted"/>
<organism evidence="1 2">
    <name type="scientific">Rubroshorea leprosula</name>
    <dbReference type="NCBI Taxonomy" id="152421"/>
    <lineage>
        <taxon>Eukaryota</taxon>
        <taxon>Viridiplantae</taxon>
        <taxon>Streptophyta</taxon>
        <taxon>Embryophyta</taxon>
        <taxon>Tracheophyta</taxon>
        <taxon>Spermatophyta</taxon>
        <taxon>Magnoliopsida</taxon>
        <taxon>eudicotyledons</taxon>
        <taxon>Gunneridae</taxon>
        <taxon>Pentapetalae</taxon>
        <taxon>rosids</taxon>
        <taxon>malvids</taxon>
        <taxon>Malvales</taxon>
        <taxon>Dipterocarpaceae</taxon>
        <taxon>Rubroshorea</taxon>
    </lineage>
</organism>
<name>A0AAV5MS89_9ROSI</name>
<keyword evidence="2" id="KW-1185">Reference proteome</keyword>
<protein>
    <submittedName>
        <fullName evidence="1">Uncharacterized protein</fullName>
    </submittedName>
</protein>
<gene>
    <name evidence="1" type="ORF">SLEP1_g59390</name>
</gene>